<evidence type="ECO:0000313" key="2">
    <source>
        <dbReference type="EMBL" id="KIS22660.1"/>
    </source>
</evidence>
<sequence>MRKKKTKSKRKLKIICKWIIVSFVIQTGVLFYLSNYYFTDKTKVTFKTINQIELCNKNDITLPKGAKKINLSPSGRYATYYLENTLHVINLVNGKDNVVDLEENLKDTFVKWYESEDKLIILEKKEIDDKAAIKIYTYEAKDDLKQAVLDFNNKSRLYKLPTSTSKVDDIQLNTLNTIVYIKSCDYNSKNINRLDISAGIHKLPIDTDNIEDYYIIKQQDQVVFDNILNKKVFLFNSQETKEIVIDGVDKSKLLYVDNNGIVYIGQLDNDKVKAIYYKNYYEKDNNNWKKIQLEKPLEVKDIHIFSEEHIYYVDNINGMIINLKNKKKTKFIGEFVDMNCNSIMSLKDQKVVLSNLK</sequence>
<keyword evidence="1" id="KW-1133">Transmembrane helix</keyword>
<reference evidence="2 3" key="1">
    <citation type="submission" date="2014-06" db="EMBL/GenBank/DDBJ databases">
        <title>Genome characterization of distinct group I Clostridium botulinum lineages.</title>
        <authorList>
            <person name="Giordani F."/>
            <person name="Anselmo A."/>
            <person name="Fillo S."/>
            <person name="Palozzi A.M."/>
            <person name="Fortunato A."/>
            <person name="Gentile B."/>
            <person name="Ciammaruconi A."/>
            <person name="Anniballi F."/>
            <person name="De Medici D."/>
            <person name="Lista F."/>
        </authorList>
    </citation>
    <scope>NUCLEOTIDE SEQUENCE [LARGE SCALE GENOMIC DNA]</scope>
    <source>
        <strain evidence="2 3">B2 450</strain>
    </source>
</reference>
<protein>
    <recommendedName>
        <fullName evidence="4">Dipeptidyl-peptidase IV</fullName>
    </recommendedName>
</protein>
<dbReference type="PATRIC" id="fig|1379739.3.peg.984"/>
<dbReference type="AlphaFoldDB" id="A0A0D1BQX5"/>
<dbReference type="OrthoDB" id="1938434at2"/>
<dbReference type="SUPFAM" id="SSF82171">
    <property type="entry name" value="DPP6 N-terminal domain-like"/>
    <property type="match status" value="1"/>
</dbReference>
<comment type="caution">
    <text evidence="2">The sequence shown here is derived from an EMBL/GenBank/DDBJ whole genome shotgun (WGS) entry which is preliminary data.</text>
</comment>
<gene>
    <name evidence="2" type="ORF">N495_03355</name>
</gene>
<organism evidence="2 3">
    <name type="scientific">Clostridium botulinum B2 450</name>
    <dbReference type="NCBI Taxonomy" id="1379739"/>
    <lineage>
        <taxon>Bacteria</taxon>
        <taxon>Bacillati</taxon>
        <taxon>Bacillota</taxon>
        <taxon>Clostridia</taxon>
        <taxon>Eubacteriales</taxon>
        <taxon>Clostridiaceae</taxon>
        <taxon>Clostridium</taxon>
    </lineage>
</organism>
<proteinExistence type="predicted"/>
<evidence type="ECO:0000256" key="1">
    <source>
        <dbReference type="SAM" id="Phobius"/>
    </source>
</evidence>
<accession>A0A0D1BQX5</accession>
<dbReference type="HOGENOM" id="CLU_050665_0_0_9"/>
<dbReference type="EMBL" id="JXSU01000007">
    <property type="protein sequence ID" value="KIS22660.1"/>
    <property type="molecule type" value="Genomic_DNA"/>
</dbReference>
<keyword evidence="1" id="KW-0812">Transmembrane</keyword>
<dbReference type="RefSeq" id="WP_003488698.1">
    <property type="nucleotide sequence ID" value="NZ_JXSU01000007.1"/>
</dbReference>
<evidence type="ECO:0000313" key="3">
    <source>
        <dbReference type="Proteomes" id="UP000032250"/>
    </source>
</evidence>
<name>A0A0D1BQX5_CLOBO</name>
<dbReference type="Proteomes" id="UP000032250">
    <property type="component" value="Unassembled WGS sequence"/>
</dbReference>
<evidence type="ECO:0008006" key="4">
    <source>
        <dbReference type="Google" id="ProtNLM"/>
    </source>
</evidence>
<keyword evidence="1" id="KW-0472">Membrane</keyword>
<feature type="transmembrane region" description="Helical" evidence="1">
    <location>
        <begin position="12"/>
        <end position="33"/>
    </location>
</feature>